<reference evidence="1" key="2">
    <citation type="submission" date="2025-09" db="UniProtKB">
        <authorList>
            <consortium name="EnsemblPlants"/>
        </authorList>
    </citation>
    <scope>IDENTIFICATION</scope>
</reference>
<organism evidence="1 2">
    <name type="scientific">Avena sativa</name>
    <name type="common">Oat</name>
    <dbReference type="NCBI Taxonomy" id="4498"/>
    <lineage>
        <taxon>Eukaryota</taxon>
        <taxon>Viridiplantae</taxon>
        <taxon>Streptophyta</taxon>
        <taxon>Embryophyta</taxon>
        <taxon>Tracheophyta</taxon>
        <taxon>Spermatophyta</taxon>
        <taxon>Magnoliopsida</taxon>
        <taxon>Liliopsida</taxon>
        <taxon>Poales</taxon>
        <taxon>Poaceae</taxon>
        <taxon>BOP clade</taxon>
        <taxon>Pooideae</taxon>
        <taxon>Poodae</taxon>
        <taxon>Poeae</taxon>
        <taxon>Poeae Chloroplast Group 1 (Aveneae type)</taxon>
        <taxon>Aveninae</taxon>
        <taxon>Avena</taxon>
    </lineage>
</organism>
<dbReference type="EnsemblPlants" id="AVESA.00010b.r2.5AG0861220.1">
    <property type="protein sequence ID" value="AVESA.00010b.r2.5AG0861220.1.CDS.1"/>
    <property type="gene ID" value="AVESA.00010b.r2.5AG0861220"/>
</dbReference>
<reference evidence="1" key="1">
    <citation type="submission" date="2021-05" db="EMBL/GenBank/DDBJ databases">
        <authorList>
            <person name="Scholz U."/>
            <person name="Mascher M."/>
            <person name="Fiebig A."/>
        </authorList>
    </citation>
    <scope>NUCLEOTIDE SEQUENCE [LARGE SCALE GENOMIC DNA]</scope>
</reference>
<sequence length="365" mass="40375">MDPYKHLFYQSADAAIEAAAAADEAPAMEEGRRRRLQPLQLPHSQMNFAATDCGGILDTFAIFRPRCGEEEEGRIVYFSKFGEAGLYDGDKHLHHTLGVLNAPKGIRPMCLSMAPHPATNQDSMYVLNWCPGKDNGRCFEVLEPLPNPTQLSSNMVTPNWRWRLLPPPPFISQPGYIPTPITAYTTAVNGSNGCSTIYVSFNGGIGTYRFEAARPDPSSHLGWSPLEKWGYVGAWRLPFHGRAQYVSEFNLWFGFSEFSPSQLCAVDLSAIALGEGGPPTVLEVGQDLNLPDKEHWIPVHLELVNLGDGKFLIARIFEIEATSEQFAVLTGIEMLAGAADDQSLKVVKHKCARYDFGDDSINWVL</sequence>
<proteinExistence type="predicted"/>
<name>A0ACD5XVY4_AVESA</name>
<keyword evidence="2" id="KW-1185">Reference proteome</keyword>
<protein>
    <submittedName>
        <fullName evidence="1">Uncharacterized protein</fullName>
    </submittedName>
</protein>
<evidence type="ECO:0000313" key="1">
    <source>
        <dbReference type="EnsemblPlants" id="AVESA.00010b.r2.5AG0861220.1.CDS.1"/>
    </source>
</evidence>
<evidence type="ECO:0000313" key="2">
    <source>
        <dbReference type="Proteomes" id="UP001732700"/>
    </source>
</evidence>
<accession>A0ACD5XVY4</accession>
<dbReference type="Proteomes" id="UP001732700">
    <property type="component" value="Chromosome 5A"/>
</dbReference>